<sequence length="80" mass="8669">MSLYKKSNLELAGNIGKGLRINHGQSSVIILNKSSDNLAVYQNVTCERNKNHTNKIDNSGLICFPTCGENVTIYSGAVVV</sequence>
<organism evidence="1">
    <name type="scientific">Thomasclavelia ramosa</name>
    <dbReference type="NCBI Taxonomy" id="1547"/>
    <lineage>
        <taxon>Bacteria</taxon>
        <taxon>Bacillati</taxon>
        <taxon>Bacillota</taxon>
        <taxon>Erysipelotrichia</taxon>
        <taxon>Erysipelotrichales</taxon>
        <taxon>Coprobacillaceae</taxon>
        <taxon>Thomasclavelia</taxon>
    </lineage>
</organism>
<gene>
    <name evidence="1" type="ORF">CRLFYP8_00647</name>
</gene>
<accession>A0A6N2XUC9</accession>
<dbReference type="EMBL" id="CACRTL010000003">
    <property type="protein sequence ID" value="VYT58101.1"/>
    <property type="molecule type" value="Genomic_DNA"/>
</dbReference>
<reference evidence="1" key="1">
    <citation type="submission" date="2019-11" db="EMBL/GenBank/DDBJ databases">
        <authorList>
            <person name="Feng L."/>
        </authorList>
    </citation>
    <scope>NUCLEOTIDE SEQUENCE</scope>
    <source>
        <strain evidence="1">CramosumLFYP8</strain>
    </source>
</reference>
<name>A0A6N2XUC9_9FIRM</name>
<protein>
    <submittedName>
        <fullName evidence="1">Uncharacterized protein</fullName>
    </submittedName>
</protein>
<proteinExistence type="predicted"/>
<dbReference type="AlphaFoldDB" id="A0A6N2XUC9"/>
<evidence type="ECO:0000313" key="1">
    <source>
        <dbReference type="EMBL" id="VYT58101.1"/>
    </source>
</evidence>